<feature type="domain" description="Glycosyl transferase family 1" evidence="1">
    <location>
        <begin position="778"/>
        <end position="932"/>
    </location>
</feature>
<evidence type="ECO:0000313" key="4">
    <source>
        <dbReference type="Proteomes" id="UP001230978"/>
    </source>
</evidence>
<dbReference type="Proteomes" id="UP001230978">
    <property type="component" value="Chromosome"/>
</dbReference>
<protein>
    <submittedName>
        <fullName evidence="3">Glycosyltransferase</fullName>
        <ecNumber evidence="3">2.4.-.-</ecNumber>
    </submittedName>
</protein>
<feature type="domain" description="Glycosyltransferase 2-like" evidence="2">
    <location>
        <begin position="336"/>
        <end position="512"/>
    </location>
</feature>
<keyword evidence="4" id="KW-1185">Reference proteome</keyword>
<sequence length="969" mass="108949">MRRVKKNLQRKRFCATYFFLDVCRVASGPIMDAVNEFFVKNVYYQRMARVQPESAARHYIEHGRALNLKPHPFFADISVDAGGHADEKDLALLLNKTSVLFDPEFCSSRAGVPVSDALAFASERIANNEWVDFHPLFTEIDYRLSRVQSLAVWVDMLHDASYSFVGDFFCHFMPKYYRETASIIKHENEILDYLLEGERSGGLPHVFNVPWFTAQFRDESRQSQKRRLYWLNMLADFGQYGPYCSPFFDPLKFNHEFSLRSAERVKNLHPLAKFIMQVGDIVAPHPEVVPSALVYSFLDRSIDHCASSNVSGRDVIDALHVAMTGSTPVCSNPSLSICILNYNKPTHTALSAIAAARNAPENTEILVLDNGSGPKDYELLCLLTRKYRNISIIRSPKNLFFGEGNNILVDRSRGDKVLFLNNDAYVGPTTIRSLVDHLDRQPGAVAVGCTFLFPDLRVQEAGGIISDCGQQIQLHKYSSFELQRKFASGGSAQSTQYISSACFCVRRSVLDDVGGYDSVFEPLYFEDADLCKRIVSSGGRIDYLPGEYVIHFENASTREFLGDDFLPQISRNREKFRHRWLYRAPDYRPRDMFRQVGRARDASRPLAVIYTPYNIGIGGGERYTLAVAVALAESYNVIVATSTPCSRTRLCFALSDLGLDLSDDMIIDVAQIEELRAQECDLMIAVGNQAIPPIVMFGKRNIYHCQFPFPGHHEDRWQANRLKNVDAVIVNSEFTKSHLSRCYEGLNCDVPIYVTYAPVRTTSIVRRETPEAQLLSLINIGRFDPDGHAKRQDIAITVLREALRTSSDIHLNLVGGLHADQRRFDYFNRLVSSSEDLALPVKFSVNASRGDLEALLASSDVYFHACGFGGDLIGAPERQEHFGIAVVEGMMWGLIPVVFDGGGPAEIVRRCGIGFCYRSIDEAVEAVLAVSRMSPQERASLGARVSAFARQFSDEEFFKRLREIVGFVG</sequence>
<evidence type="ECO:0000259" key="1">
    <source>
        <dbReference type="Pfam" id="PF00534"/>
    </source>
</evidence>
<dbReference type="Gene3D" id="3.40.50.2000">
    <property type="entry name" value="Glycogen Phosphorylase B"/>
    <property type="match status" value="1"/>
</dbReference>
<dbReference type="SUPFAM" id="SSF53448">
    <property type="entry name" value="Nucleotide-diphospho-sugar transferases"/>
    <property type="match status" value="1"/>
</dbReference>
<organism evidence="3 4">
    <name type="scientific">Fuscovulum ytuae</name>
    <dbReference type="NCBI Taxonomy" id="3042299"/>
    <lineage>
        <taxon>Bacteria</taxon>
        <taxon>Pseudomonadati</taxon>
        <taxon>Pseudomonadota</taxon>
        <taxon>Alphaproteobacteria</taxon>
        <taxon>Rhodobacterales</taxon>
        <taxon>Paracoccaceae</taxon>
        <taxon>Fuscovulum</taxon>
    </lineage>
</organism>
<dbReference type="Pfam" id="PF00535">
    <property type="entry name" value="Glycos_transf_2"/>
    <property type="match status" value="1"/>
</dbReference>
<dbReference type="InterPro" id="IPR029044">
    <property type="entry name" value="Nucleotide-diphossugar_trans"/>
</dbReference>
<dbReference type="PANTHER" id="PTHR43179">
    <property type="entry name" value="RHAMNOSYLTRANSFERASE WBBL"/>
    <property type="match status" value="1"/>
</dbReference>
<dbReference type="CDD" id="cd04186">
    <property type="entry name" value="GT_2_like_c"/>
    <property type="match status" value="1"/>
</dbReference>
<keyword evidence="3" id="KW-0328">Glycosyltransferase</keyword>
<dbReference type="RefSeq" id="WP_281466035.1">
    <property type="nucleotide sequence ID" value="NZ_CP124535.1"/>
</dbReference>
<keyword evidence="3" id="KW-0808">Transferase</keyword>
<dbReference type="EC" id="2.4.-.-" evidence="3"/>
<dbReference type="EMBL" id="CP124535">
    <property type="protein sequence ID" value="WGV16063.1"/>
    <property type="molecule type" value="Genomic_DNA"/>
</dbReference>
<proteinExistence type="predicted"/>
<evidence type="ECO:0000259" key="2">
    <source>
        <dbReference type="Pfam" id="PF00535"/>
    </source>
</evidence>
<dbReference type="GO" id="GO:0016757">
    <property type="term" value="F:glycosyltransferase activity"/>
    <property type="evidence" value="ECO:0007669"/>
    <property type="project" value="UniProtKB-KW"/>
</dbReference>
<dbReference type="Pfam" id="PF00534">
    <property type="entry name" value="Glycos_transf_1"/>
    <property type="match status" value="1"/>
</dbReference>
<accession>A0ABY8Q5B4</accession>
<dbReference type="InterPro" id="IPR001173">
    <property type="entry name" value="Glyco_trans_2-like"/>
</dbReference>
<gene>
    <name evidence="3" type="ORF">QF092_17715</name>
</gene>
<dbReference type="SUPFAM" id="SSF53756">
    <property type="entry name" value="UDP-Glycosyltransferase/glycogen phosphorylase"/>
    <property type="match status" value="1"/>
</dbReference>
<evidence type="ECO:0000313" key="3">
    <source>
        <dbReference type="EMBL" id="WGV16063.1"/>
    </source>
</evidence>
<reference evidence="3 4" key="1">
    <citation type="submission" date="2023-04" db="EMBL/GenBank/DDBJ databases">
        <title>YMD61, complete Genome.</title>
        <authorList>
            <person name="Zhang J."/>
        </authorList>
    </citation>
    <scope>NUCLEOTIDE SEQUENCE [LARGE SCALE GENOMIC DNA]</scope>
    <source>
        <strain evidence="3 4">YMD61</strain>
    </source>
</reference>
<dbReference type="Gene3D" id="3.90.550.10">
    <property type="entry name" value="Spore Coat Polysaccharide Biosynthesis Protein SpsA, Chain A"/>
    <property type="match status" value="1"/>
</dbReference>
<dbReference type="InterPro" id="IPR001296">
    <property type="entry name" value="Glyco_trans_1"/>
</dbReference>
<name>A0ABY8Q5B4_9RHOB</name>
<dbReference type="PANTHER" id="PTHR43179:SF7">
    <property type="entry name" value="RHAMNOSYLTRANSFERASE WBBL"/>
    <property type="match status" value="1"/>
</dbReference>